<feature type="region of interest" description="Disordered" evidence="1">
    <location>
        <begin position="238"/>
        <end position="267"/>
    </location>
</feature>
<feature type="transmembrane region" description="Helical" evidence="2">
    <location>
        <begin position="145"/>
        <end position="166"/>
    </location>
</feature>
<name>A0A133NAX2_9FUSO</name>
<dbReference type="AlphaFoldDB" id="A0A133NAX2"/>
<feature type="transmembrane region" description="Helical" evidence="2">
    <location>
        <begin position="12"/>
        <end position="31"/>
    </location>
</feature>
<dbReference type="EMBL" id="LRPX01000069">
    <property type="protein sequence ID" value="KXA13451.1"/>
    <property type="molecule type" value="Genomic_DNA"/>
</dbReference>
<dbReference type="STRING" id="134605.HMPREF3206_01352"/>
<gene>
    <name evidence="3" type="ORF">HMPREF3206_01352</name>
</gene>
<dbReference type="Proteomes" id="UP000070617">
    <property type="component" value="Unassembled WGS sequence"/>
</dbReference>
<organism evidence="3 4">
    <name type="scientific">Fusobacterium equinum</name>
    <dbReference type="NCBI Taxonomy" id="134605"/>
    <lineage>
        <taxon>Bacteria</taxon>
        <taxon>Fusobacteriati</taxon>
        <taxon>Fusobacteriota</taxon>
        <taxon>Fusobacteriia</taxon>
        <taxon>Fusobacteriales</taxon>
        <taxon>Fusobacteriaceae</taxon>
        <taxon>Fusobacterium</taxon>
    </lineage>
</organism>
<keyword evidence="2" id="KW-0812">Transmembrane</keyword>
<comment type="caution">
    <text evidence="3">The sequence shown here is derived from an EMBL/GenBank/DDBJ whole genome shotgun (WGS) entry which is preliminary data.</text>
</comment>
<dbReference type="PATRIC" id="fig|134605.3.peg.1339"/>
<feature type="compositionally biased region" description="Acidic residues" evidence="1">
    <location>
        <begin position="239"/>
        <end position="267"/>
    </location>
</feature>
<feature type="transmembrane region" description="Helical" evidence="2">
    <location>
        <begin position="80"/>
        <end position="98"/>
    </location>
</feature>
<sequence>MKKYVEEFMRFLKLRYLYIIALLFLVVIYLFPTTFHTQEQKEWLDIYFGNFIYLAFFVLFLYGVRMWYETIAEKIVFEIRLYFGLFSFFASLALFFLWNGGLSFQSLEVTQATRDGILTEMIYEFHTGLIAAYAMYLLLNWNIYPFYYCIYAMLVGAILFFFLVVYKPLKKRYSHWKQVKRERIERERAERAIQEQIKIKKALEKEEARKVAQFEQRKIELIQERARGFEMGQLMSSVDLDDEEEEQEEFESNSENTEVMEEEKEEQEFQVDIFAEELENKK</sequence>
<evidence type="ECO:0000256" key="1">
    <source>
        <dbReference type="SAM" id="MobiDB-lite"/>
    </source>
</evidence>
<evidence type="ECO:0000256" key="2">
    <source>
        <dbReference type="SAM" id="Phobius"/>
    </source>
</evidence>
<proteinExistence type="predicted"/>
<keyword evidence="4" id="KW-1185">Reference proteome</keyword>
<feature type="transmembrane region" description="Helical" evidence="2">
    <location>
        <begin position="51"/>
        <end position="68"/>
    </location>
</feature>
<keyword evidence="2" id="KW-1133">Transmembrane helix</keyword>
<accession>A0A133NAX2</accession>
<evidence type="ECO:0000313" key="3">
    <source>
        <dbReference type="EMBL" id="KXA13451.1"/>
    </source>
</evidence>
<keyword evidence="2" id="KW-0472">Membrane</keyword>
<evidence type="ECO:0000313" key="4">
    <source>
        <dbReference type="Proteomes" id="UP000070617"/>
    </source>
</evidence>
<protein>
    <submittedName>
        <fullName evidence="3">Uncharacterized protein</fullName>
    </submittedName>
</protein>
<reference evidence="4" key="1">
    <citation type="submission" date="2016-01" db="EMBL/GenBank/DDBJ databases">
        <authorList>
            <person name="Mitreva M."/>
            <person name="Pepin K.H."/>
            <person name="Mihindukulasuriya K.A."/>
            <person name="Fulton R."/>
            <person name="Fronick C."/>
            <person name="O'Laughlin M."/>
            <person name="Miner T."/>
            <person name="Herter B."/>
            <person name="Rosa B.A."/>
            <person name="Cordes M."/>
            <person name="Tomlinson C."/>
            <person name="Wollam A."/>
            <person name="Palsikar V.B."/>
            <person name="Mardis E.R."/>
            <person name="Wilson R.K."/>
        </authorList>
    </citation>
    <scope>NUCLEOTIDE SEQUENCE [LARGE SCALE GENOMIC DNA]</scope>
    <source>
        <strain evidence="4">CMW8396</strain>
    </source>
</reference>